<keyword evidence="2" id="KW-0547">Nucleotide-binding</keyword>
<dbReference type="InterPro" id="IPR027417">
    <property type="entry name" value="P-loop_NTPase"/>
</dbReference>
<organism evidence="6 7">
    <name type="scientific">Onychostoma macrolepis</name>
    <dbReference type="NCBI Taxonomy" id="369639"/>
    <lineage>
        <taxon>Eukaryota</taxon>
        <taxon>Metazoa</taxon>
        <taxon>Chordata</taxon>
        <taxon>Craniata</taxon>
        <taxon>Vertebrata</taxon>
        <taxon>Euteleostomi</taxon>
        <taxon>Actinopterygii</taxon>
        <taxon>Neopterygii</taxon>
        <taxon>Teleostei</taxon>
        <taxon>Ostariophysi</taxon>
        <taxon>Cypriniformes</taxon>
        <taxon>Cyprinidae</taxon>
        <taxon>Acrossocheilinae</taxon>
        <taxon>Onychostoma</taxon>
    </lineage>
</organism>
<dbReference type="EMBL" id="JAAMOB010000003">
    <property type="protein sequence ID" value="KAF4116574.1"/>
    <property type="molecule type" value="Genomic_DNA"/>
</dbReference>
<sequence length="381" mass="44365">MLKKRHVTVIINSQLLRTNISDHQITQTVRECVNLSDPGPPAFILVLQHNDFTEDDLRRVKHVLKEFSEDAIKYTIVLTTDEETHRAEVKEFFQQLTAECGGGHLQAKDKKIRSQIFKRVKNTLKGKYFHGKMKETPMFGSSEDAEDSISVDSDLSEDENIDESHKEKKEERRTFSFSKIPNPLSRRDQSPEGKRPNMSTLNLVVCGSNETLKSSISELIQQQIDRRSDVELHDRLINLLKLPALIGLSEEEVMRQTLFCQIQHRIAGANPPLWRKILQGPKVSIETMKREISAVIDFLQDFREHRFNAAKIDAREIAEKIEVKMIWPDVRQKKTKRQFDYEGTEETTSNAEEHFRREFFLHLVDTALVKTRRDSHTWRTF</sequence>
<gene>
    <name evidence="6" type="ORF">G5714_004063</name>
</gene>
<evidence type="ECO:0000259" key="5">
    <source>
        <dbReference type="Pfam" id="PF04548"/>
    </source>
</evidence>
<evidence type="ECO:0000256" key="3">
    <source>
        <dbReference type="ARBA" id="ARBA00023134"/>
    </source>
</evidence>
<feature type="domain" description="AIG1-type G" evidence="5">
    <location>
        <begin position="3"/>
        <end position="95"/>
    </location>
</feature>
<dbReference type="InterPro" id="IPR045058">
    <property type="entry name" value="GIMA/IAN/Toc"/>
</dbReference>
<dbReference type="AlphaFoldDB" id="A0A7J6DCH4"/>
<comment type="similarity">
    <text evidence="1">Belongs to the TRAFAC class TrmE-Era-EngA-EngB-Septin-like GTPase superfamily. AIG1/Toc34/Toc159-like paraseptin GTPase family. IAN subfamily.</text>
</comment>
<comment type="caution">
    <text evidence="6">The sequence shown here is derived from an EMBL/GenBank/DDBJ whole genome shotgun (WGS) entry which is preliminary data.</text>
</comment>
<evidence type="ECO:0000256" key="1">
    <source>
        <dbReference type="ARBA" id="ARBA00008535"/>
    </source>
</evidence>
<name>A0A7J6DCH4_9TELE</name>
<dbReference type="Gene3D" id="3.40.50.300">
    <property type="entry name" value="P-loop containing nucleotide triphosphate hydrolases"/>
    <property type="match status" value="1"/>
</dbReference>
<dbReference type="GO" id="GO:0005525">
    <property type="term" value="F:GTP binding"/>
    <property type="evidence" value="ECO:0007669"/>
    <property type="project" value="UniProtKB-KW"/>
</dbReference>
<feature type="compositionally biased region" description="Basic and acidic residues" evidence="4">
    <location>
        <begin position="185"/>
        <end position="195"/>
    </location>
</feature>
<keyword evidence="3" id="KW-0342">GTP-binding</keyword>
<accession>A0A7J6DCH4</accession>
<dbReference type="Pfam" id="PF04548">
    <property type="entry name" value="AIG1"/>
    <property type="match status" value="1"/>
</dbReference>
<protein>
    <recommendedName>
        <fullName evidence="5">AIG1-type G domain-containing protein</fullName>
    </recommendedName>
</protein>
<evidence type="ECO:0000313" key="6">
    <source>
        <dbReference type="EMBL" id="KAF4116574.1"/>
    </source>
</evidence>
<keyword evidence="7" id="KW-1185">Reference proteome</keyword>
<dbReference type="InterPro" id="IPR006703">
    <property type="entry name" value="G_AIG1"/>
</dbReference>
<dbReference type="Proteomes" id="UP000579812">
    <property type="component" value="Unassembled WGS sequence"/>
</dbReference>
<dbReference type="PANTHER" id="PTHR10903">
    <property type="entry name" value="GTPASE, IMAP FAMILY MEMBER-RELATED"/>
    <property type="match status" value="1"/>
</dbReference>
<proteinExistence type="inferred from homology"/>
<dbReference type="PANTHER" id="PTHR10903:SF170">
    <property type="entry name" value="GTPASE IMAP FAMILY MEMBER 7"/>
    <property type="match status" value="1"/>
</dbReference>
<feature type="region of interest" description="Disordered" evidence="4">
    <location>
        <begin position="135"/>
        <end position="199"/>
    </location>
</feature>
<evidence type="ECO:0000256" key="4">
    <source>
        <dbReference type="SAM" id="MobiDB-lite"/>
    </source>
</evidence>
<evidence type="ECO:0000256" key="2">
    <source>
        <dbReference type="ARBA" id="ARBA00022741"/>
    </source>
</evidence>
<evidence type="ECO:0000313" key="7">
    <source>
        <dbReference type="Proteomes" id="UP000579812"/>
    </source>
</evidence>
<feature type="compositionally biased region" description="Basic and acidic residues" evidence="4">
    <location>
        <begin position="162"/>
        <end position="174"/>
    </location>
</feature>
<reference evidence="6 7" key="1">
    <citation type="submission" date="2020-04" db="EMBL/GenBank/DDBJ databases">
        <title>Chromosome-level genome assembly of a cyprinid fish Onychostoma macrolepis by integration of Nanopore Sequencing, Bionano and Hi-C technology.</title>
        <authorList>
            <person name="Wang D."/>
        </authorList>
    </citation>
    <scope>NUCLEOTIDE SEQUENCE [LARGE SCALE GENOMIC DNA]</scope>
    <source>
        <strain evidence="6">SWU-2019</strain>
        <tissue evidence="6">Muscle</tissue>
    </source>
</reference>
<feature type="compositionally biased region" description="Acidic residues" evidence="4">
    <location>
        <begin position="143"/>
        <end position="161"/>
    </location>
</feature>